<accession>A0ACC1LUR8</accession>
<name>A0ACC1LUR8_9FUNG</name>
<organism evidence="1 2">
    <name type="scientific">Coemansia aciculifera</name>
    <dbReference type="NCBI Taxonomy" id="417176"/>
    <lineage>
        <taxon>Eukaryota</taxon>
        <taxon>Fungi</taxon>
        <taxon>Fungi incertae sedis</taxon>
        <taxon>Zoopagomycota</taxon>
        <taxon>Kickxellomycotina</taxon>
        <taxon>Kickxellomycetes</taxon>
        <taxon>Kickxellales</taxon>
        <taxon>Kickxellaceae</taxon>
        <taxon>Coemansia</taxon>
    </lineage>
</organism>
<dbReference type="EMBL" id="JANBVB010002717">
    <property type="protein sequence ID" value="KAJ2882919.1"/>
    <property type="molecule type" value="Genomic_DNA"/>
</dbReference>
<dbReference type="Proteomes" id="UP001139981">
    <property type="component" value="Unassembled WGS sequence"/>
</dbReference>
<proteinExistence type="predicted"/>
<protein>
    <submittedName>
        <fullName evidence="1">Uncharacterized protein</fullName>
    </submittedName>
</protein>
<comment type="caution">
    <text evidence="1">The sequence shown here is derived from an EMBL/GenBank/DDBJ whole genome shotgun (WGS) entry which is preliminary data.</text>
</comment>
<evidence type="ECO:0000313" key="1">
    <source>
        <dbReference type="EMBL" id="KAJ2882919.1"/>
    </source>
</evidence>
<reference evidence="1" key="1">
    <citation type="submission" date="2022-07" db="EMBL/GenBank/DDBJ databases">
        <title>Phylogenomic reconstructions and comparative analyses of Kickxellomycotina fungi.</title>
        <authorList>
            <person name="Reynolds N.K."/>
            <person name="Stajich J.E."/>
            <person name="Barry K."/>
            <person name="Grigoriev I.V."/>
            <person name="Crous P."/>
            <person name="Smith M.E."/>
        </authorList>
    </citation>
    <scope>NUCLEOTIDE SEQUENCE</scope>
    <source>
        <strain evidence="1">CBS 190363</strain>
    </source>
</reference>
<feature type="non-terminal residue" evidence="1">
    <location>
        <position position="187"/>
    </location>
</feature>
<keyword evidence="2" id="KW-1185">Reference proteome</keyword>
<evidence type="ECO:0000313" key="2">
    <source>
        <dbReference type="Proteomes" id="UP001139981"/>
    </source>
</evidence>
<sequence length="187" mass="20938">MLSGRLSEVSEADYYKFGDIFMMAPGIVILSNPADCRAVLGTHRFVKSEIYKAFALIDETMFTTHSADLTHVRRRQVGPAFTHGYLNEMEPIILECGIHAIKAKWDKAIAESTTAGSATVCYALHFSMATFDIIGALGYGQRFNALHNDTAQIVEWVNDYNKLAVARVVYDRITSFPTNLLVRRLIQ</sequence>
<gene>
    <name evidence="1" type="ORF">IWW38_005603</name>
</gene>